<keyword evidence="4" id="KW-1185">Reference proteome</keyword>
<keyword evidence="1" id="KW-0732">Signal</keyword>
<dbReference type="EMBL" id="JBHSMT010000025">
    <property type="protein sequence ID" value="MFC5474944.1"/>
    <property type="molecule type" value="Genomic_DNA"/>
</dbReference>
<dbReference type="Pfam" id="PF13539">
    <property type="entry name" value="Peptidase_M15_4"/>
    <property type="match status" value="1"/>
</dbReference>
<dbReference type="Proteomes" id="UP001596045">
    <property type="component" value="Unassembled WGS sequence"/>
</dbReference>
<evidence type="ECO:0000256" key="1">
    <source>
        <dbReference type="SAM" id="SignalP"/>
    </source>
</evidence>
<evidence type="ECO:0000259" key="2">
    <source>
        <dbReference type="Pfam" id="PF13539"/>
    </source>
</evidence>
<reference evidence="4" key="1">
    <citation type="journal article" date="2019" name="Int. J. Syst. Evol. Microbiol.">
        <title>The Global Catalogue of Microorganisms (GCM) 10K type strain sequencing project: providing services to taxonomists for standard genome sequencing and annotation.</title>
        <authorList>
            <consortium name="The Broad Institute Genomics Platform"/>
            <consortium name="The Broad Institute Genome Sequencing Center for Infectious Disease"/>
            <person name="Wu L."/>
            <person name="Ma J."/>
        </authorList>
    </citation>
    <scope>NUCLEOTIDE SEQUENCE [LARGE SCALE GENOMIC DNA]</scope>
    <source>
        <strain evidence="4">JCM 17066</strain>
    </source>
</reference>
<organism evidence="3 4">
    <name type="scientific">Paraherbaspirillum soli</name>
    <dbReference type="NCBI Taxonomy" id="631222"/>
    <lineage>
        <taxon>Bacteria</taxon>
        <taxon>Pseudomonadati</taxon>
        <taxon>Pseudomonadota</taxon>
        <taxon>Betaproteobacteria</taxon>
        <taxon>Burkholderiales</taxon>
        <taxon>Oxalobacteraceae</taxon>
        <taxon>Paraherbaspirillum</taxon>
    </lineage>
</organism>
<keyword evidence="3" id="KW-0378">Hydrolase</keyword>
<proteinExistence type="predicted"/>
<dbReference type="RefSeq" id="WP_378998053.1">
    <property type="nucleotide sequence ID" value="NZ_JBHSMT010000025.1"/>
</dbReference>
<feature type="chain" id="PRO_5047264785" evidence="1">
    <location>
        <begin position="25"/>
        <end position="261"/>
    </location>
</feature>
<accession>A0ABW0M9Q6</accession>
<dbReference type="SUPFAM" id="SSF55166">
    <property type="entry name" value="Hedgehog/DD-peptidase"/>
    <property type="match status" value="1"/>
</dbReference>
<name>A0ABW0M9Q6_9BURK</name>
<dbReference type="InterPro" id="IPR039561">
    <property type="entry name" value="Peptidase_M15C"/>
</dbReference>
<gene>
    <name evidence="3" type="ORF">ACFPM8_13365</name>
</gene>
<evidence type="ECO:0000313" key="4">
    <source>
        <dbReference type="Proteomes" id="UP001596045"/>
    </source>
</evidence>
<dbReference type="InterPro" id="IPR009045">
    <property type="entry name" value="Zn_M74/Hedgehog-like"/>
</dbReference>
<feature type="signal peptide" evidence="1">
    <location>
        <begin position="1"/>
        <end position="24"/>
    </location>
</feature>
<sequence>MALHSTLLCAGMLALALSSASALAVDHERCEILKSRHVMQSAAPVNCEQLQLLHFSYIDFAGKRRDDGEIMVMAAAAPQVQAIFETLLKRGFPLARAHPMEHYQGDDEASMADNNTSAFNHRPITGGKQLSLHAYGLAIDINPLQNPYVRRDGQGRLLYSPEAGRAYAKRVPPGGDAQPGSSEQVVELFAEHGFFIWGGDWKKPVDYQHFQVSRNMAERMAGLPLPAARQLFERSIAAYRACRRTHQATPKARTECAAAAG</sequence>
<dbReference type="EC" id="3.4.-.-" evidence="3"/>
<dbReference type="Gene3D" id="3.30.1380.10">
    <property type="match status" value="1"/>
</dbReference>
<comment type="caution">
    <text evidence="3">The sequence shown here is derived from an EMBL/GenBank/DDBJ whole genome shotgun (WGS) entry which is preliminary data.</text>
</comment>
<protein>
    <submittedName>
        <fullName evidence="3">M15 family metallopeptidase</fullName>
        <ecNumber evidence="3">3.4.-.-</ecNumber>
    </submittedName>
</protein>
<feature type="domain" description="Peptidase M15C" evidence="2">
    <location>
        <begin position="125"/>
        <end position="212"/>
    </location>
</feature>
<evidence type="ECO:0000313" key="3">
    <source>
        <dbReference type="EMBL" id="MFC5474944.1"/>
    </source>
</evidence>
<dbReference type="GO" id="GO:0016787">
    <property type="term" value="F:hydrolase activity"/>
    <property type="evidence" value="ECO:0007669"/>
    <property type="project" value="UniProtKB-KW"/>
</dbReference>